<gene>
    <name evidence="2" type="ORF">EUGRSUZ_F03785</name>
</gene>
<protein>
    <submittedName>
        <fullName evidence="2">Uncharacterized protein</fullName>
    </submittedName>
</protein>
<dbReference type="InParanoid" id="A0A059BWI2"/>
<reference evidence="2" key="1">
    <citation type="submission" date="2013-07" db="EMBL/GenBank/DDBJ databases">
        <title>The genome of Eucalyptus grandis.</title>
        <authorList>
            <person name="Schmutz J."/>
            <person name="Hayes R."/>
            <person name="Myburg A."/>
            <person name="Tuskan G."/>
            <person name="Grattapaglia D."/>
            <person name="Rokhsar D.S."/>
        </authorList>
    </citation>
    <scope>NUCLEOTIDE SEQUENCE</scope>
    <source>
        <tissue evidence="2">Leaf extractions</tissue>
    </source>
</reference>
<feature type="compositionally biased region" description="Polar residues" evidence="1">
    <location>
        <begin position="62"/>
        <end position="84"/>
    </location>
</feature>
<sequence length="84" mass="9633">MDRVDCIFLKSLNPSCCLVFDHQLEIRDNTQNEKHKKEEVREITVLLIQVMKFNKEQEKPRSQSGAQNDELSIGSNTPTRSSVG</sequence>
<evidence type="ECO:0000256" key="1">
    <source>
        <dbReference type="SAM" id="MobiDB-lite"/>
    </source>
</evidence>
<evidence type="ECO:0000313" key="2">
    <source>
        <dbReference type="EMBL" id="KCW70603.1"/>
    </source>
</evidence>
<name>A0A059BWI2_EUCGR</name>
<organism evidence="2">
    <name type="scientific">Eucalyptus grandis</name>
    <name type="common">Flooded gum</name>
    <dbReference type="NCBI Taxonomy" id="71139"/>
    <lineage>
        <taxon>Eukaryota</taxon>
        <taxon>Viridiplantae</taxon>
        <taxon>Streptophyta</taxon>
        <taxon>Embryophyta</taxon>
        <taxon>Tracheophyta</taxon>
        <taxon>Spermatophyta</taxon>
        <taxon>Magnoliopsida</taxon>
        <taxon>eudicotyledons</taxon>
        <taxon>Gunneridae</taxon>
        <taxon>Pentapetalae</taxon>
        <taxon>rosids</taxon>
        <taxon>malvids</taxon>
        <taxon>Myrtales</taxon>
        <taxon>Myrtaceae</taxon>
        <taxon>Myrtoideae</taxon>
        <taxon>Eucalypteae</taxon>
        <taxon>Eucalyptus</taxon>
    </lineage>
</organism>
<dbReference type="EMBL" id="KK198758">
    <property type="protein sequence ID" value="KCW70603.1"/>
    <property type="molecule type" value="Genomic_DNA"/>
</dbReference>
<accession>A0A059BWI2</accession>
<feature type="region of interest" description="Disordered" evidence="1">
    <location>
        <begin position="55"/>
        <end position="84"/>
    </location>
</feature>
<proteinExistence type="predicted"/>
<dbReference type="AlphaFoldDB" id="A0A059BWI2"/>
<dbReference type="Gramene" id="KCW70603">
    <property type="protein sequence ID" value="KCW70603"/>
    <property type="gene ID" value="EUGRSUZ_F03785"/>
</dbReference>